<feature type="domain" description="Actin interacting protein 3 C-terminal" evidence="4">
    <location>
        <begin position="41"/>
        <end position="471"/>
    </location>
</feature>
<feature type="coiled-coil region" evidence="2">
    <location>
        <begin position="459"/>
        <end position="497"/>
    </location>
</feature>
<evidence type="ECO:0000256" key="1">
    <source>
        <dbReference type="ARBA" id="ARBA00023054"/>
    </source>
</evidence>
<dbReference type="EMBL" id="ML002226">
    <property type="protein sequence ID" value="RKP40093.1"/>
    <property type="molecule type" value="Genomic_DNA"/>
</dbReference>
<dbReference type="PANTHER" id="PTHR22741:SF10">
    <property type="entry name" value="COILED-COIL DOMAIN-CONTAINING PROTEIN CG32809"/>
    <property type="match status" value="1"/>
</dbReference>
<gene>
    <name evidence="5" type="ORF">BJ085DRAFT_27379</name>
</gene>
<name>A0A4Q0A1X4_9FUNG</name>
<protein>
    <submittedName>
        <fullName evidence="5">Actin interacting protein 3</fullName>
    </submittedName>
</protein>
<dbReference type="InterPro" id="IPR022782">
    <property type="entry name" value="AIP3-like_C"/>
</dbReference>
<feature type="coiled-coil region" evidence="2">
    <location>
        <begin position="194"/>
        <end position="282"/>
    </location>
</feature>
<dbReference type="Proteomes" id="UP000268162">
    <property type="component" value="Unassembled WGS sequence"/>
</dbReference>
<feature type="compositionally biased region" description="Basic and acidic residues" evidence="3">
    <location>
        <begin position="18"/>
        <end position="28"/>
    </location>
</feature>
<organism evidence="5 6">
    <name type="scientific">Dimargaris cristalligena</name>
    <dbReference type="NCBI Taxonomy" id="215637"/>
    <lineage>
        <taxon>Eukaryota</taxon>
        <taxon>Fungi</taxon>
        <taxon>Fungi incertae sedis</taxon>
        <taxon>Zoopagomycota</taxon>
        <taxon>Kickxellomycotina</taxon>
        <taxon>Dimargaritomycetes</taxon>
        <taxon>Dimargaritales</taxon>
        <taxon>Dimargaritaceae</taxon>
        <taxon>Dimargaris</taxon>
    </lineage>
</organism>
<evidence type="ECO:0000313" key="5">
    <source>
        <dbReference type="EMBL" id="RKP40093.1"/>
    </source>
</evidence>
<accession>A0A4Q0A1X4</accession>
<proteinExistence type="predicted"/>
<dbReference type="InterPro" id="IPR005613">
    <property type="entry name" value="AIP3_C"/>
</dbReference>
<dbReference type="Gene3D" id="1.20.58.1540">
    <property type="entry name" value="Actin interacting protein 3, C-terminal domain"/>
    <property type="match status" value="1"/>
</dbReference>
<dbReference type="GO" id="GO:0030010">
    <property type="term" value="P:establishment of cell polarity"/>
    <property type="evidence" value="ECO:0007669"/>
    <property type="project" value="TreeGrafter"/>
</dbReference>
<dbReference type="GO" id="GO:0005519">
    <property type="term" value="F:cytoskeletal regulatory protein binding"/>
    <property type="evidence" value="ECO:0007669"/>
    <property type="project" value="InterPro"/>
</dbReference>
<dbReference type="PANTHER" id="PTHR22741">
    <property type="entry name" value="P140CAP/SNIP-RELATED"/>
    <property type="match status" value="1"/>
</dbReference>
<sequence length="516" mass="58680">MAAPFPKPSISTQASLRRSTEYPTKARDSSGPSSPTEGCVYVQCRSRVKKVRPPTLPSVGLVTDWLVTLYQDTFQEYSVNSDYIPYICQPQSLTAYELEDINDLGSGCTLKFNLDDAVAMQPTPPSVTDTLATQVATIGSETKKISDLLQALELTQTTRYEQIMDRFNAAPRAESPSSSADSQRLARVASPLSTQALEKELKTTRQELSVLRQTHSQYRSETESLLTEIRREYDAMKQTLAKAPSALRALIESGKTKLGKSADEIAARNDELRTLIDSIRQDITQHRSRASPKIMAFIERECAAIEKELADHLAFVEDVKPVWKNAWEDELQNIMGEQLFVKDQQALLEDLQHENKVMHKFYQQLKQYATIQLTAGEDGAGGARSPRIIEVAPPEDGAMILQDVFQEIHCIDVNSQKRLEAFERAQKVRQRELEARTNEFEEELSGFVRDQKLRKTGGTEELERRREKKDREVLRLMDETQKQLLEYQREQRVLRQKQKAEQQRLLKEQQSALSGV</sequence>
<evidence type="ECO:0000259" key="4">
    <source>
        <dbReference type="SMART" id="SM00806"/>
    </source>
</evidence>
<dbReference type="AlphaFoldDB" id="A0A4Q0A1X4"/>
<keyword evidence="1 2" id="KW-0175">Coiled coil</keyword>
<feature type="region of interest" description="Disordered" evidence="3">
    <location>
        <begin position="1"/>
        <end position="38"/>
    </location>
</feature>
<keyword evidence="6" id="KW-1185">Reference proteome</keyword>
<evidence type="ECO:0000256" key="2">
    <source>
        <dbReference type="SAM" id="Coils"/>
    </source>
</evidence>
<dbReference type="Pfam" id="PF03915">
    <property type="entry name" value="AIP3"/>
    <property type="match status" value="1"/>
</dbReference>
<dbReference type="GO" id="GO:0005737">
    <property type="term" value="C:cytoplasm"/>
    <property type="evidence" value="ECO:0007669"/>
    <property type="project" value="TreeGrafter"/>
</dbReference>
<dbReference type="InterPro" id="IPR051825">
    <property type="entry name" value="SRCIN1"/>
</dbReference>
<dbReference type="SMART" id="SM00806">
    <property type="entry name" value="AIP3"/>
    <property type="match status" value="1"/>
</dbReference>
<evidence type="ECO:0000256" key="3">
    <source>
        <dbReference type="SAM" id="MobiDB-lite"/>
    </source>
</evidence>
<dbReference type="GO" id="GO:0051286">
    <property type="term" value="C:cell tip"/>
    <property type="evidence" value="ECO:0007669"/>
    <property type="project" value="TreeGrafter"/>
</dbReference>
<reference evidence="6" key="1">
    <citation type="journal article" date="2018" name="Nat. Microbiol.">
        <title>Leveraging single-cell genomics to expand the fungal tree of life.</title>
        <authorList>
            <person name="Ahrendt S.R."/>
            <person name="Quandt C.A."/>
            <person name="Ciobanu D."/>
            <person name="Clum A."/>
            <person name="Salamov A."/>
            <person name="Andreopoulos B."/>
            <person name="Cheng J.F."/>
            <person name="Woyke T."/>
            <person name="Pelin A."/>
            <person name="Henrissat B."/>
            <person name="Reynolds N.K."/>
            <person name="Benny G.L."/>
            <person name="Smith M.E."/>
            <person name="James T.Y."/>
            <person name="Grigoriev I.V."/>
        </authorList>
    </citation>
    <scope>NUCLEOTIDE SEQUENCE [LARGE SCALE GENOMIC DNA]</scope>
    <source>
        <strain evidence="6">RSA 468</strain>
    </source>
</reference>
<dbReference type="STRING" id="215637.A0A4Q0A1X4"/>
<evidence type="ECO:0000313" key="6">
    <source>
        <dbReference type="Proteomes" id="UP000268162"/>
    </source>
</evidence>